<dbReference type="Proteomes" id="UP001480595">
    <property type="component" value="Unassembled WGS sequence"/>
</dbReference>
<comment type="caution">
    <text evidence="3">The sequence shown here is derived from an EMBL/GenBank/DDBJ whole genome shotgun (WGS) entry which is preliminary data.</text>
</comment>
<dbReference type="EMBL" id="JAQQWL010000001">
    <property type="protein sequence ID" value="KAK8091170.1"/>
    <property type="molecule type" value="Genomic_DNA"/>
</dbReference>
<dbReference type="RefSeq" id="XP_066722716.1">
    <property type="nucleotide sequence ID" value="XM_066852084.1"/>
</dbReference>
<protein>
    <recommendedName>
        <fullName evidence="2">Ecp2 effector protein-like domain-containing protein</fullName>
    </recommendedName>
</protein>
<dbReference type="Pfam" id="PF14856">
    <property type="entry name" value="Hce2"/>
    <property type="match status" value="1"/>
</dbReference>
<accession>A0ABR1X6V2</accession>
<evidence type="ECO:0000313" key="3">
    <source>
        <dbReference type="EMBL" id="KAK8091170.1"/>
    </source>
</evidence>
<evidence type="ECO:0000313" key="4">
    <source>
        <dbReference type="Proteomes" id="UP001480595"/>
    </source>
</evidence>
<keyword evidence="4" id="KW-1185">Reference proteome</keyword>
<sequence length="144" mass="15849">MGPITLTRALLGAAAVVTAQPVVYGGIDGLLSRVLSMLYIPLNGTANHTMTTQPIAIEAKYFQIARYNSCFFYVKAEICDAQGSCSWEWPAQVGNGDVNFLLENAVKQIGNDEHIEAFGSMQCNTKMQKDGPKPLKMFWEIRNS</sequence>
<keyword evidence="1" id="KW-0732">Signal</keyword>
<proteinExistence type="predicted"/>
<evidence type="ECO:0000259" key="2">
    <source>
        <dbReference type="Pfam" id="PF14856"/>
    </source>
</evidence>
<dbReference type="GeneID" id="92085147"/>
<reference evidence="3 4" key="1">
    <citation type="submission" date="2023-01" db="EMBL/GenBank/DDBJ databases">
        <title>Analysis of 21 Apiospora genomes using comparative genomics revels a genus with tremendous synthesis potential of carbohydrate active enzymes and secondary metabolites.</title>
        <authorList>
            <person name="Sorensen T."/>
        </authorList>
    </citation>
    <scope>NUCLEOTIDE SEQUENCE [LARGE SCALE GENOMIC DNA]</scope>
    <source>
        <strain evidence="3 4">CBS 135458</strain>
    </source>
</reference>
<feature type="signal peptide" evidence="1">
    <location>
        <begin position="1"/>
        <end position="19"/>
    </location>
</feature>
<name>A0ABR1X6V2_9PEZI</name>
<organism evidence="3 4">
    <name type="scientific">Apiospora phragmitis</name>
    <dbReference type="NCBI Taxonomy" id="2905665"/>
    <lineage>
        <taxon>Eukaryota</taxon>
        <taxon>Fungi</taxon>
        <taxon>Dikarya</taxon>
        <taxon>Ascomycota</taxon>
        <taxon>Pezizomycotina</taxon>
        <taxon>Sordariomycetes</taxon>
        <taxon>Xylariomycetidae</taxon>
        <taxon>Amphisphaeriales</taxon>
        <taxon>Apiosporaceae</taxon>
        <taxon>Apiospora</taxon>
    </lineage>
</organism>
<dbReference type="InterPro" id="IPR029226">
    <property type="entry name" value="Ecp2-like"/>
</dbReference>
<feature type="chain" id="PRO_5045047656" description="Ecp2 effector protein-like domain-containing protein" evidence="1">
    <location>
        <begin position="20"/>
        <end position="144"/>
    </location>
</feature>
<feature type="domain" description="Ecp2 effector protein-like" evidence="2">
    <location>
        <begin position="48"/>
        <end position="123"/>
    </location>
</feature>
<evidence type="ECO:0000256" key="1">
    <source>
        <dbReference type="SAM" id="SignalP"/>
    </source>
</evidence>
<gene>
    <name evidence="3" type="ORF">PG994_000675</name>
</gene>